<keyword evidence="4" id="KW-1185">Reference proteome</keyword>
<dbReference type="Proteomes" id="UP000275078">
    <property type="component" value="Unassembled WGS sequence"/>
</dbReference>
<sequence length="100" mass="10700">MVVIESLFVLIFGVDVLVMLFSSLFPSLVFSSFKPGEVPHLKPSPSSSLPTNFPARVASGIPAGGRTASRLSLQSISGTNHHSPHFQSSHTETSTELKHV</sequence>
<name>A0A3N4HMI8_ASCIM</name>
<proteinExistence type="predicted"/>
<evidence type="ECO:0000313" key="3">
    <source>
        <dbReference type="EMBL" id="RPA73311.1"/>
    </source>
</evidence>
<reference evidence="3 4" key="1">
    <citation type="journal article" date="2018" name="Nat. Ecol. Evol.">
        <title>Pezizomycetes genomes reveal the molecular basis of ectomycorrhizal truffle lifestyle.</title>
        <authorList>
            <person name="Murat C."/>
            <person name="Payen T."/>
            <person name="Noel B."/>
            <person name="Kuo A."/>
            <person name="Morin E."/>
            <person name="Chen J."/>
            <person name="Kohler A."/>
            <person name="Krizsan K."/>
            <person name="Balestrini R."/>
            <person name="Da Silva C."/>
            <person name="Montanini B."/>
            <person name="Hainaut M."/>
            <person name="Levati E."/>
            <person name="Barry K.W."/>
            <person name="Belfiori B."/>
            <person name="Cichocki N."/>
            <person name="Clum A."/>
            <person name="Dockter R.B."/>
            <person name="Fauchery L."/>
            <person name="Guy J."/>
            <person name="Iotti M."/>
            <person name="Le Tacon F."/>
            <person name="Lindquist E.A."/>
            <person name="Lipzen A."/>
            <person name="Malagnac F."/>
            <person name="Mello A."/>
            <person name="Molinier V."/>
            <person name="Miyauchi S."/>
            <person name="Poulain J."/>
            <person name="Riccioni C."/>
            <person name="Rubini A."/>
            <person name="Sitrit Y."/>
            <person name="Splivallo R."/>
            <person name="Traeger S."/>
            <person name="Wang M."/>
            <person name="Zifcakova L."/>
            <person name="Wipf D."/>
            <person name="Zambonelli A."/>
            <person name="Paolocci F."/>
            <person name="Nowrousian M."/>
            <person name="Ottonello S."/>
            <person name="Baldrian P."/>
            <person name="Spatafora J.W."/>
            <person name="Henrissat B."/>
            <person name="Nagy L.G."/>
            <person name="Aury J.M."/>
            <person name="Wincker P."/>
            <person name="Grigoriev I.V."/>
            <person name="Bonfante P."/>
            <person name="Martin F.M."/>
        </authorList>
    </citation>
    <scope>NUCLEOTIDE SEQUENCE [LARGE SCALE GENOMIC DNA]</scope>
    <source>
        <strain evidence="3 4">RN42</strain>
    </source>
</reference>
<dbReference type="EMBL" id="ML119826">
    <property type="protein sequence ID" value="RPA73311.1"/>
    <property type="molecule type" value="Genomic_DNA"/>
</dbReference>
<evidence type="ECO:0000256" key="1">
    <source>
        <dbReference type="SAM" id="MobiDB-lite"/>
    </source>
</evidence>
<protein>
    <submittedName>
        <fullName evidence="3">Uncharacterized protein</fullName>
    </submittedName>
</protein>
<feature type="region of interest" description="Disordered" evidence="1">
    <location>
        <begin position="72"/>
        <end position="100"/>
    </location>
</feature>
<accession>A0A3N4HMI8</accession>
<evidence type="ECO:0000256" key="2">
    <source>
        <dbReference type="SAM" id="Phobius"/>
    </source>
</evidence>
<feature type="compositionally biased region" description="Polar residues" evidence="1">
    <location>
        <begin position="72"/>
        <end position="92"/>
    </location>
</feature>
<keyword evidence="2" id="KW-0812">Transmembrane</keyword>
<gene>
    <name evidence="3" type="ORF">BJ508DRAFT_419109</name>
</gene>
<evidence type="ECO:0000313" key="4">
    <source>
        <dbReference type="Proteomes" id="UP000275078"/>
    </source>
</evidence>
<feature type="transmembrane region" description="Helical" evidence="2">
    <location>
        <begin position="6"/>
        <end position="25"/>
    </location>
</feature>
<keyword evidence="2" id="KW-1133">Transmembrane helix</keyword>
<dbReference type="AlphaFoldDB" id="A0A3N4HMI8"/>
<organism evidence="3 4">
    <name type="scientific">Ascobolus immersus RN42</name>
    <dbReference type="NCBI Taxonomy" id="1160509"/>
    <lineage>
        <taxon>Eukaryota</taxon>
        <taxon>Fungi</taxon>
        <taxon>Dikarya</taxon>
        <taxon>Ascomycota</taxon>
        <taxon>Pezizomycotina</taxon>
        <taxon>Pezizomycetes</taxon>
        <taxon>Pezizales</taxon>
        <taxon>Ascobolaceae</taxon>
        <taxon>Ascobolus</taxon>
    </lineage>
</organism>
<keyword evidence="2" id="KW-0472">Membrane</keyword>